<evidence type="ECO:0008006" key="5">
    <source>
        <dbReference type="Google" id="ProtNLM"/>
    </source>
</evidence>
<evidence type="ECO:0000256" key="2">
    <source>
        <dbReference type="SAM" id="SignalP"/>
    </source>
</evidence>
<proteinExistence type="predicted"/>
<keyword evidence="4" id="KW-1185">Reference proteome</keyword>
<name>A0A852TP53_9ACTN</name>
<feature type="chain" id="PRO_5032525312" description="Secreted protein" evidence="2">
    <location>
        <begin position="22"/>
        <end position="177"/>
    </location>
</feature>
<evidence type="ECO:0000313" key="4">
    <source>
        <dbReference type="Proteomes" id="UP000589036"/>
    </source>
</evidence>
<accession>A0A852TP53</accession>
<feature type="signal peptide" evidence="2">
    <location>
        <begin position="1"/>
        <end position="21"/>
    </location>
</feature>
<comment type="caution">
    <text evidence="3">The sequence shown here is derived from an EMBL/GenBank/DDBJ whole genome shotgun (WGS) entry which is preliminary data.</text>
</comment>
<protein>
    <recommendedName>
        <fullName evidence="5">Secreted protein</fullName>
    </recommendedName>
</protein>
<dbReference type="AlphaFoldDB" id="A0A852TP53"/>
<feature type="compositionally biased region" description="Polar residues" evidence="1">
    <location>
        <begin position="77"/>
        <end position="89"/>
    </location>
</feature>
<dbReference type="Proteomes" id="UP000589036">
    <property type="component" value="Unassembled WGS sequence"/>
</dbReference>
<sequence length="177" mass="18164">MPALHAPLPLRALRALLPATAAGVLLSGCGGGDRPTAEELEAMIVPSGAATSDAANDPDVEELRFNPESLACEPRKNSSAAGSWETSAPRTEVSGDEVELGLRDTEGSGEVPVTVRVLTPGDDSYRAAATLNGSDWAELAFPGDFEAGPSELAAGAHTVVWSVGDGDFVSCDGFQVK</sequence>
<organism evidence="3 4">
    <name type="scientific">Spinactinospora alkalitolerans</name>
    <dbReference type="NCBI Taxonomy" id="687207"/>
    <lineage>
        <taxon>Bacteria</taxon>
        <taxon>Bacillati</taxon>
        <taxon>Actinomycetota</taxon>
        <taxon>Actinomycetes</taxon>
        <taxon>Streptosporangiales</taxon>
        <taxon>Nocardiopsidaceae</taxon>
        <taxon>Spinactinospora</taxon>
    </lineage>
</organism>
<evidence type="ECO:0000256" key="1">
    <source>
        <dbReference type="SAM" id="MobiDB-lite"/>
    </source>
</evidence>
<keyword evidence="2" id="KW-0732">Signal</keyword>
<gene>
    <name evidence="3" type="ORF">HDA32_000889</name>
</gene>
<dbReference type="EMBL" id="JACCCC010000001">
    <property type="protein sequence ID" value="NYE45769.1"/>
    <property type="molecule type" value="Genomic_DNA"/>
</dbReference>
<dbReference type="RefSeq" id="WP_179641939.1">
    <property type="nucleotide sequence ID" value="NZ_BAAAYY010000024.1"/>
</dbReference>
<reference evidence="3 4" key="1">
    <citation type="submission" date="2020-07" db="EMBL/GenBank/DDBJ databases">
        <title>Sequencing the genomes of 1000 actinobacteria strains.</title>
        <authorList>
            <person name="Klenk H.-P."/>
        </authorList>
    </citation>
    <scope>NUCLEOTIDE SEQUENCE [LARGE SCALE GENOMIC DNA]</scope>
    <source>
        <strain evidence="3 4">CXB654</strain>
    </source>
</reference>
<feature type="region of interest" description="Disordered" evidence="1">
    <location>
        <begin position="72"/>
        <end position="99"/>
    </location>
</feature>
<evidence type="ECO:0000313" key="3">
    <source>
        <dbReference type="EMBL" id="NYE45769.1"/>
    </source>
</evidence>